<comment type="cofactor">
    <cofactor evidence="1">
        <name>heme b</name>
        <dbReference type="ChEBI" id="CHEBI:60344"/>
    </cofactor>
</comment>
<dbReference type="Gene3D" id="1.20.120.1770">
    <property type="match status" value="1"/>
</dbReference>
<proteinExistence type="predicted"/>
<accession>A0A087GTN9</accession>
<keyword evidence="4" id="KW-0349">Heme</keyword>
<dbReference type="GO" id="GO:0000293">
    <property type="term" value="F:ferric-chelate reductase activity"/>
    <property type="evidence" value="ECO:0007669"/>
    <property type="project" value="EnsemblPlants"/>
</dbReference>
<dbReference type="Proteomes" id="UP000029120">
    <property type="component" value="Chromosome 6"/>
</dbReference>
<dbReference type="Gramene" id="KFK33241">
    <property type="protein sequence ID" value="KFK33241"/>
    <property type="gene ID" value="AALP_AA6G348500"/>
</dbReference>
<dbReference type="EMBL" id="CM002874">
    <property type="protein sequence ID" value="KFK33241.1"/>
    <property type="molecule type" value="Genomic_DNA"/>
</dbReference>
<feature type="transmembrane region" description="Helical" evidence="13">
    <location>
        <begin position="12"/>
        <end position="31"/>
    </location>
</feature>
<organism evidence="15 16">
    <name type="scientific">Arabis alpina</name>
    <name type="common">Alpine rock-cress</name>
    <dbReference type="NCBI Taxonomy" id="50452"/>
    <lineage>
        <taxon>Eukaryota</taxon>
        <taxon>Viridiplantae</taxon>
        <taxon>Streptophyta</taxon>
        <taxon>Embryophyta</taxon>
        <taxon>Tracheophyta</taxon>
        <taxon>Spermatophyta</taxon>
        <taxon>Magnoliopsida</taxon>
        <taxon>eudicotyledons</taxon>
        <taxon>Gunneridae</taxon>
        <taxon>Pentapetalae</taxon>
        <taxon>rosids</taxon>
        <taxon>malvids</taxon>
        <taxon>Brassicales</taxon>
        <taxon>Brassicaceae</taxon>
        <taxon>Arabideae</taxon>
        <taxon>Arabis</taxon>
    </lineage>
</organism>
<feature type="domain" description="Cytochrome b561" evidence="14">
    <location>
        <begin position="14"/>
        <end position="218"/>
    </location>
</feature>
<dbReference type="OMA" id="LHFRGGM"/>
<dbReference type="AlphaFoldDB" id="A0A087GTN9"/>
<keyword evidence="10 13" id="KW-0472">Membrane</keyword>
<evidence type="ECO:0000256" key="9">
    <source>
        <dbReference type="ARBA" id="ARBA00023004"/>
    </source>
</evidence>
<feature type="transmembrane region" description="Helical" evidence="13">
    <location>
        <begin position="154"/>
        <end position="177"/>
    </location>
</feature>
<keyword evidence="5 13" id="KW-0812">Transmembrane</keyword>
<reference evidence="16" key="1">
    <citation type="journal article" date="2015" name="Nat. Plants">
        <title>Genome expansion of Arabis alpina linked with retrotransposition and reduced symmetric DNA methylation.</title>
        <authorList>
            <person name="Willing E.M."/>
            <person name="Rawat V."/>
            <person name="Mandakova T."/>
            <person name="Maumus F."/>
            <person name="James G.V."/>
            <person name="Nordstroem K.J."/>
            <person name="Becker C."/>
            <person name="Warthmann N."/>
            <person name="Chica C."/>
            <person name="Szarzynska B."/>
            <person name="Zytnicki M."/>
            <person name="Albani M.C."/>
            <person name="Kiefer C."/>
            <person name="Bergonzi S."/>
            <person name="Castaings L."/>
            <person name="Mateos J.L."/>
            <person name="Berns M.C."/>
            <person name="Bujdoso N."/>
            <person name="Piofczyk T."/>
            <person name="de Lorenzo L."/>
            <person name="Barrero-Sicilia C."/>
            <person name="Mateos I."/>
            <person name="Piednoel M."/>
            <person name="Hagmann J."/>
            <person name="Chen-Min-Tao R."/>
            <person name="Iglesias-Fernandez R."/>
            <person name="Schuster S.C."/>
            <person name="Alonso-Blanco C."/>
            <person name="Roudier F."/>
            <person name="Carbonero P."/>
            <person name="Paz-Ares J."/>
            <person name="Davis S.J."/>
            <person name="Pecinka A."/>
            <person name="Quesneville H."/>
            <person name="Colot V."/>
            <person name="Lysak M.A."/>
            <person name="Weigel D."/>
            <person name="Coupland G."/>
            <person name="Schneeberger K."/>
        </authorList>
    </citation>
    <scope>NUCLEOTIDE SEQUENCE [LARGE SCALE GENOMIC DNA]</scope>
    <source>
        <strain evidence="16">cv. Pajares</strain>
    </source>
</reference>
<evidence type="ECO:0000313" key="16">
    <source>
        <dbReference type="Proteomes" id="UP000029120"/>
    </source>
</evidence>
<evidence type="ECO:0000256" key="10">
    <source>
        <dbReference type="ARBA" id="ARBA00023136"/>
    </source>
</evidence>
<dbReference type="GO" id="GO:0016020">
    <property type="term" value="C:membrane"/>
    <property type="evidence" value="ECO:0007669"/>
    <property type="project" value="UniProtKB-SubCell"/>
</dbReference>
<dbReference type="InterPro" id="IPR043205">
    <property type="entry name" value="CYB561/CYBRD1-like"/>
</dbReference>
<evidence type="ECO:0000256" key="5">
    <source>
        <dbReference type="ARBA" id="ARBA00022692"/>
    </source>
</evidence>
<dbReference type="SMART" id="SM00665">
    <property type="entry name" value="B561"/>
    <property type="match status" value="1"/>
</dbReference>
<dbReference type="PROSITE" id="PS50939">
    <property type="entry name" value="CYTOCHROME_B561"/>
    <property type="match status" value="1"/>
</dbReference>
<evidence type="ECO:0000256" key="1">
    <source>
        <dbReference type="ARBA" id="ARBA00001970"/>
    </source>
</evidence>
<dbReference type="OrthoDB" id="907479at2759"/>
<evidence type="ECO:0000256" key="12">
    <source>
        <dbReference type="ARBA" id="ARBA00051575"/>
    </source>
</evidence>
<feature type="transmembrane region" description="Helical" evidence="13">
    <location>
        <begin position="51"/>
        <end position="70"/>
    </location>
</feature>
<dbReference type="InterPro" id="IPR006593">
    <property type="entry name" value="Cyt_b561/ferric_Rdtase_TM"/>
</dbReference>
<keyword evidence="8 13" id="KW-1133">Transmembrane helix</keyword>
<evidence type="ECO:0000256" key="2">
    <source>
        <dbReference type="ARBA" id="ARBA00004141"/>
    </source>
</evidence>
<dbReference type="GO" id="GO:0019852">
    <property type="term" value="P:L-ascorbic acid metabolic process"/>
    <property type="evidence" value="ECO:0007669"/>
    <property type="project" value="EnsemblPlants"/>
</dbReference>
<dbReference type="eggNOG" id="KOG1619">
    <property type="taxonomic scope" value="Eukaryota"/>
</dbReference>
<dbReference type="EC" id="7.2.1.3" evidence="11"/>
<dbReference type="PANTHER" id="PTHR10106:SF0">
    <property type="entry name" value="LD36721P"/>
    <property type="match status" value="1"/>
</dbReference>
<dbReference type="GO" id="GO:0046872">
    <property type="term" value="F:metal ion binding"/>
    <property type="evidence" value="ECO:0007669"/>
    <property type="project" value="UniProtKB-KW"/>
</dbReference>
<comment type="subcellular location">
    <subcellularLocation>
        <location evidence="2">Membrane</location>
        <topology evidence="2">Multi-pass membrane protein</topology>
    </subcellularLocation>
</comment>
<dbReference type="PANTHER" id="PTHR10106">
    <property type="entry name" value="CYTOCHROME B561-RELATED"/>
    <property type="match status" value="1"/>
</dbReference>
<evidence type="ECO:0000259" key="14">
    <source>
        <dbReference type="PROSITE" id="PS50939"/>
    </source>
</evidence>
<evidence type="ECO:0000313" key="15">
    <source>
        <dbReference type="EMBL" id="KFK33241.1"/>
    </source>
</evidence>
<evidence type="ECO:0000256" key="3">
    <source>
        <dbReference type="ARBA" id="ARBA00022448"/>
    </source>
</evidence>
<feature type="transmembrane region" description="Helical" evidence="13">
    <location>
        <begin position="197"/>
        <end position="218"/>
    </location>
</feature>
<evidence type="ECO:0000256" key="4">
    <source>
        <dbReference type="ARBA" id="ARBA00022617"/>
    </source>
</evidence>
<name>A0A087GTN9_ARAAL</name>
<feature type="transmembrane region" description="Helical" evidence="13">
    <location>
        <begin position="115"/>
        <end position="142"/>
    </location>
</feature>
<evidence type="ECO:0000256" key="8">
    <source>
        <dbReference type="ARBA" id="ARBA00022989"/>
    </source>
</evidence>
<keyword evidence="3" id="KW-0813">Transport</keyword>
<protein>
    <recommendedName>
        <fullName evidence="11">ascorbate ferrireductase (transmembrane)</fullName>
        <ecNumber evidence="11">7.2.1.3</ecNumber>
    </recommendedName>
</protein>
<feature type="transmembrane region" description="Helical" evidence="13">
    <location>
        <begin position="82"/>
        <end position="103"/>
    </location>
</feature>
<comment type="catalytic activity">
    <reaction evidence="12">
        <text>Fe(3+)(out) + L-ascorbate(in) = monodehydro-L-ascorbate radical(in) + Fe(2+)(out) + H(+)</text>
        <dbReference type="Rhea" id="RHEA:30403"/>
        <dbReference type="ChEBI" id="CHEBI:15378"/>
        <dbReference type="ChEBI" id="CHEBI:29033"/>
        <dbReference type="ChEBI" id="CHEBI:29034"/>
        <dbReference type="ChEBI" id="CHEBI:38290"/>
        <dbReference type="ChEBI" id="CHEBI:59513"/>
        <dbReference type="EC" id="7.2.1.3"/>
    </reaction>
</comment>
<keyword evidence="16" id="KW-1185">Reference proteome</keyword>
<sequence>MVVPMLGGFPIFLVVRILGFIIAGLVLTWTVHYRGGLALASDNKDLIFNVHPVLMVIGLILFNGEAMLAYKSVKGTKNLKKLVHLTLQFAAFILSLIGVWAALKFHIDKGIENFYSLHSWLGLSCLFLFAFQWAAGFVTYWYPGGSRNSRANLMPWHVFLGISIYALALVTVTTGILEKLTFLQVNQVITRYSTEAMLVNSMGVLILVLGGFVVLGVVTPVNGKDQVLTQ</sequence>
<dbReference type="GO" id="GO:0140571">
    <property type="term" value="F:transmembrane ascorbate ferrireductase activity"/>
    <property type="evidence" value="ECO:0007669"/>
    <property type="project" value="UniProtKB-EC"/>
</dbReference>
<keyword evidence="6" id="KW-0479">Metal-binding</keyword>
<dbReference type="FunFam" id="1.20.120.1770:FF:000001">
    <property type="entry name" value="Cytochrome b reductase 1"/>
    <property type="match status" value="1"/>
</dbReference>
<keyword evidence="7" id="KW-0249">Electron transport</keyword>
<dbReference type="CDD" id="cd08766">
    <property type="entry name" value="Cyt_b561_ACYB-1_like"/>
    <property type="match status" value="1"/>
</dbReference>
<dbReference type="Pfam" id="PF03188">
    <property type="entry name" value="Cytochrom_B561"/>
    <property type="match status" value="1"/>
</dbReference>
<gene>
    <name evidence="15" type="ordered locus">AALP_Aa6g348500</name>
</gene>
<evidence type="ECO:0000256" key="6">
    <source>
        <dbReference type="ARBA" id="ARBA00022723"/>
    </source>
</evidence>
<evidence type="ECO:0000256" key="13">
    <source>
        <dbReference type="SAM" id="Phobius"/>
    </source>
</evidence>
<evidence type="ECO:0000256" key="11">
    <source>
        <dbReference type="ARBA" id="ARBA00024225"/>
    </source>
</evidence>
<evidence type="ECO:0000256" key="7">
    <source>
        <dbReference type="ARBA" id="ARBA00022982"/>
    </source>
</evidence>
<keyword evidence="9" id="KW-0408">Iron</keyword>